<dbReference type="Proteomes" id="UP000535543">
    <property type="component" value="Unassembled WGS sequence"/>
</dbReference>
<evidence type="ECO:0000313" key="2">
    <source>
        <dbReference type="Proteomes" id="UP000535543"/>
    </source>
</evidence>
<sequence length="201" mass="21847">MESMKMLMKVLLVATVLAAFGVIAAPVLAYVLASGGPRSSARFRVKPVTQAHLGMFVDTLASFSVTSQVAFPDSPERLWKALLHERAYSWLPFMKGVAYLDDQQSVGSRRAILGTFLALQEQIIAFEEGKRIAFSVTGASLYGLDAGIQEYVITPTSNGGSLLTWTVAGSPKFVGFLPLRLTTPFVRPFMKRSIKGVGRLT</sequence>
<dbReference type="Pfam" id="PF10604">
    <property type="entry name" value="Polyketide_cyc2"/>
    <property type="match status" value="1"/>
</dbReference>
<dbReference type="AlphaFoldDB" id="A0A848KKB6"/>
<dbReference type="CDD" id="cd07821">
    <property type="entry name" value="PYR_PYL_RCAR_like"/>
    <property type="match status" value="1"/>
</dbReference>
<dbReference type="InterPro" id="IPR023393">
    <property type="entry name" value="START-like_dom_sf"/>
</dbReference>
<dbReference type="InterPro" id="IPR019587">
    <property type="entry name" value="Polyketide_cyclase/dehydratase"/>
</dbReference>
<keyword evidence="2" id="KW-1185">Reference proteome</keyword>
<dbReference type="SUPFAM" id="SSF55961">
    <property type="entry name" value="Bet v1-like"/>
    <property type="match status" value="1"/>
</dbReference>
<name>A0A848KKB6_9NOCA</name>
<proteinExistence type="predicted"/>
<organism evidence="1 2">
    <name type="scientific">Antrihabitans stalactiti</name>
    <dbReference type="NCBI Taxonomy" id="2584121"/>
    <lineage>
        <taxon>Bacteria</taxon>
        <taxon>Bacillati</taxon>
        <taxon>Actinomycetota</taxon>
        <taxon>Actinomycetes</taxon>
        <taxon>Mycobacteriales</taxon>
        <taxon>Nocardiaceae</taxon>
        <taxon>Antrihabitans</taxon>
    </lineage>
</organism>
<reference evidence="1 2" key="1">
    <citation type="submission" date="2019-05" db="EMBL/GenBank/DDBJ databases">
        <authorList>
            <person name="Lee S.D."/>
        </authorList>
    </citation>
    <scope>NUCLEOTIDE SEQUENCE [LARGE SCALE GENOMIC DNA]</scope>
    <source>
        <strain evidence="1 2">YC2-7</strain>
    </source>
</reference>
<reference evidence="1 2" key="2">
    <citation type="submission" date="2020-06" db="EMBL/GenBank/DDBJ databases">
        <title>Antribacter stalactiti gen. nov., sp. nov., a new member of the family Nacardiaceae isolated from a cave.</title>
        <authorList>
            <person name="Kim I.S."/>
        </authorList>
    </citation>
    <scope>NUCLEOTIDE SEQUENCE [LARGE SCALE GENOMIC DNA]</scope>
    <source>
        <strain evidence="1 2">YC2-7</strain>
    </source>
</reference>
<evidence type="ECO:0000313" key="1">
    <source>
        <dbReference type="EMBL" id="NMN97434.1"/>
    </source>
</evidence>
<accession>A0A848KKB6</accession>
<gene>
    <name evidence="1" type="ORF">FGL95_20565</name>
</gene>
<comment type="caution">
    <text evidence="1">The sequence shown here is derived from an EMBL/GenBank/DDBJ whole genome shotgun (WGS) entry which is preliminary data.</text>
</comment>
<dbReference type="Gene3D" id="3.30.530.20">
    <property type="match status" value="1"/>
</dbReference>
<protein>
    <submittedName>
        <fullName evidence="1">SRPBCC family protein</fullName>
    </submittedName>
</protein>
<dbReference type="EMBL" id="VCQU01000007">
    <property type="protein sequence ID" value="NMN97434.1"/>
    <property type="molecule type" value="Genomic_DNA"/>
</dbReference>